<dbReference type="SFLD" id="SFLDS00005">
    <property type="entry name" value="Isoprenoid_Synthase_Type_I"/>
    <property type="match status" value="1"/>
</dbReference>
<dbReference type="PROSITE" id="PS00723">
    <property type="entry name" value="POLYPRENYL_SYNTHASE_1"/>
    <property type="match status" value="1"/>
</dbReference>
<dbReference type="InterPro" id="IPR008949">
    <property type="entry name" value="Isoprenoid_synthase_dom_sf"/>
</dbReference>
<dbReference type="PANTHER" id="PTHR12001">
    <property type="entry name" value="GERANYLGERANYL PYROPHOSPHATE SYNTHASE"/>
    <property type="match status" value="1"/>
</dbReference>
<accession>A0A520X8Z1</accession>
<comment type="similarity">
    <text evidence="2 6">Belongs to the FPP/GGPP synthase family.</text>
</comment>
<evidence type="ECO:0000256" key="4">
    <source>
        <dbReference type="ARBA" id="ARBA00022723"/>
    </source>
</evidence>
<dbReference type="CDD" id="cd00685">
    <property type="entry name" value="Trans_IPPS_HT"/>
    <property type="match status" value="1"/>
</dbReference>
<dbReference type="EMBL" id="SHMQ01000033">
    <property type="protein sequence ID" value="RZV37632.1"/>
    <property type="molecule type" value="Genomic_DNA"/>
</dbReference>
<protein>
    <submittedName>
        <fullName evidence="7">Polyprenyl synthetase family protein</fullName>
    </submittedName>
</protein>
<dbReference type="PANTHER" id="PTHR12001:SF69">
    <property type="entry name" value="ALL TRANS-POLYPRENYL-DIPHOSPHATE SYNTHASE PDSS1"/>
    <property type="match status" value="1"/>
</dbReference>
<dbReference type="InterPro" id="IPR033749">
    <property type="entry name" value="Polyprenyl_synt_CS"/>
</dbReference>
<dbReference type="AlphaFoldDB" id="A0A520X8Z1"/>
<organism evidence="7 8">
    <name type="scientific">Candidatus Acidulodesulfobacterium acidiphilum</name>
    <dbReference type="NCBI Taxonomy" id="2597224"/>
    <lineage>
        <taxon>Bacteria</taxon>
        <taxon>Deltaproteobacteria</taxon>
        <taxon>Candidatus Acidulodesulfobacterales</taxon>
        <taxon>Candidatus Acidulodesulfobacterium</taxon>
    </lineage>
</organism>
<name>A0A520X8Z1_9DELT</name>
<dbReference type="Gene3D" id="1.10.600.10">
    <property type="entry name" value="Farnesyl Diphosphate Synthase"/>
    <property type="match status" value="1"/>
</dbReference>
<gene>
    <name evidence="7" type="ORF">EVJ48_08555</name>
</gene>
<keyword evidence="5" id="KW-0460">Magnesium</keyword>
<keyword evidence="3 6" id="KW-0808">Transferase</keyword>
<evidence type="ECO:0000256" key="5">
    <source>
        <dbReference type="ARBA" id="ARBA00022842"/>
    </source>
</evidence>
<dbReference type="InterPro" id="IPR000092">
    <property type="entry name" value="Polyprenyl_synt"/>
</dbReference>
<evidence type="ECO:0000256" key="3">
    <source>
        <dbReference type="ARBA" id="ARBA00022679"/>
    </source>
</evidence>
<comment type="cofactor">
    <cofactor evidence="1">
        <name>Mg(2+)</name>
        <dbReference type="ChEBI" id="CHEBI:18420"/>
    </cofactor>
</comment>
<comment type="caution">
    <text evidence="7">The sequence shown here is derived from an EMBL/GenBank/DDBJ whole genome shotgun (WGS) entry which is preliminary data.</text>
</comment>
<dbReference type="GO" id="GO:0046872">
    <property type="term" value="F:metal ion binding"/>
    <property type="evidence" value="ECO:0007669"/>
    <property type="project" value="UniProtKB-KW"/>
</dbReference>
<sequence length="322" mass="35903">MQNISFDYIENELEKVEEQFEKHLITETPLIHKVAEYVISSGGKRIRPILLIVASKLCGYDGNDHISLAAVIEFIHTATLLHDDVVDNAPLRRGKASANTIFGNEAAVLVGDYLFAKSFKVLSDINNIKVIKSYSDATTLMAEGEVKELVKTADIKTGEKDYLDIIIKKTAVLFACASEVGAIIAGKEEKCAKKLYDYGLNIGIAFQLMDDALDYISDKEFGKFIGNDLKEGKLTLPLIHAIERASQDEKEVIINIIYKKRLASKDLRTVLSLVKSYGSIDYTISKAKDAIKKAKKNLDIFPDSKYKNSLIDIADYIIDRKL</sequence>
<dbReference type="GO" id="GO:0008299">
    <property type="term" value="P:isoprenoid biosynthetic process"/>
    <property type="evidence" value="ECO:0007669"/>
    <property type="project" value="InterPro"/>
</dbReference>
<dbReference type="SUPFAM" id="SSF48576">
    <property type="entry name" value="Terpenoid synthases"/>
    <property type="match status" value="1"/>
</dbReference>
<evidence type="ECO:0000256" key="2">
    <source>
        <dbReference type="ARBA" id="ARBA00006706"/>
    </source>
</evidence>
<dbReference type="Pfam" id="PF00348">
    <property type="entry name" value="polyprenyl_synt"/>
    <property type="match status" value="1"/>
</dbReference>
<evidence type="ECO:0000313" key="7">
    <source>
        <dbReference type="EMBL" id="RZV37632.1"/>
    </source>
</evidence>
<evidence type="ECO:0000256" key="6">
    <source>
        <dbReference type="RuleBase" id="RU004466"/>
    </source>
</evidence>
<proteinExistence type="inferred from homology"/>
<dbReference type="SFLD" id="SFLDG01017">
    <property type="entry name" value="Polyprenyl_Transferase_Like"/>
    <property type="match status" value="1"/>
</dbReference>
<reference evidence="7 8" key="1">
    <citation type="submission" date="2019-01" db="EMBL/GenBank/DDBJ databases">
        <title>Insights into ecological role of a new deltaproteobacterial order Candidatus Sinidesulfobacterales (Sva0485) by metagenomics and metatranscriptomics.</title>
        <authorList>
            <person name="Tan S."/>
            <person name="Liu J."/>
            <person name="Fang Y."/>
            <person name="Hedlund B."/>
            <person name="Lian Z.-H."/>
            <person name="Huang L.-Y."/>
            <person name="Li J.-T."/>
            <person name="Huang L.-N."/>
            <person name="Li W.-J."/>
            <person name="Jiang H.-C."/>
            <person name="Dong H.-L."/>
            <person name="Shu W.-S."/>
        </authorList>
    </citation>
    <scope>NUCLEOTIDE SEQUENCE [LARGE SCALE GENOMIC DNA]</scope>
    <source>
        <strain evidence="7">AP4</strain>
    </source>
</reference>
<keyword evidence="4" id="KW-0479">Metal-binding</keyword>
<evidence type="ECO:0000256" key="1">
    <source>
        <dbReference type="ARBA" id="ARBA00001946"/>
    </source>
</evidence>
<dbReference type="GO" id="GO:0004659">
    <property type="term" value="F:prenyltransferase activity"/>
    <property type="evidence" value="ECO:0007669"/>
    <property type="project" value="InterPro"/>
</dbReference>
<evidence type="ECO:0000313" key="8">
    <source>
        <dbReference type="Proteomes" id="UP000322454"/>
    </source>
</evidence>
<dbReference type="Proteomes" id="UP000322454">
    <property type="component" value="Unassembled WGS sequence"/>
</dbReference>